<organism evidence="7 8">
    <name type="scientific">Diatraea saccharalis</name>
    <name type="common">sugarcane borer</name>
    <dbReference type="NCBI Taxonomy" id="40085"/>
    <lineage>
        <taxon>Eukaryota</taxon>
        <taxon>Metazoa</taxon>
        <taxon>Ecdysozoa</taxon>
        <taxon>Arthropoda</taxon>
        <taxon>Hexapoda</taxon>
        <taxon>Insecta</taxon>
        <taxon>Pterygota</taxon>
        <taxon>Neoptera</taxon>
        <taxon>Endopterygota</taxon>
        <taxon>Lepidoptera</taxon>
        <taxon>Glossata</taxon>
        <taxon>Ditrysia</taxon>
        <taxon>Pyraloidea</taxon>
        <taxon>Crambidae</taxon>
        <taxon>Crambinae</taxon>
        <taxon>Diatraea</taxon>
    </lineage>
</organism>
<dbReference type="GO" id="GO:0005929">
    <property type="term" value="C:cilium"/>
    <property type="evidence" value="ECO:0007669"/>
    <property type="project" value="UniProtKB-SubCell"/>
</dbReference>
<keyword evidence="3" id="KW-0963">Cytoplasm</keyword>
<name>A0A9N9WBL2_9NEOP</name>
<dbReference type="Pfam" id="PF22544">
    <property type="entry name" value="HYDIN_VesB_CFA65-like_Ig"/>
    <property type="match status" value="1"/>
</dbReference>
<dbReference type="PANTHER" id="PTHR45912:SF3">
    <property type="entry name" value="CILIA- AND FLAGELLA-ASSOCIATED PROTEIN 47"/>
    <property type="match status" value="1"/>
</dbReference>
<dbReference type="GO" id="GO:0060271">
    <property type="term" value="P:cilium assembly"/>
    <property type="evidence" value="ECO:0007669"/>
    <property type="project" value="TreeGrafter"/>
</dbReference>
<sequence>MFSKTNVSECERYNPDNVFKRFKTIEFPTSFVGLSTTKVLDVEVDLNVSAYLKTMFDNKLMKFTDAWEVSASHRAFNIRSIDNHTIAITFNPKNGKRCCNNELHSEVGRYYICGEFEYCTLSHSPDVVNFGNIFVNQKVTRHFRIRNESRATTSKMKYVRITGFEVTPQKFTIPPNSSRHLTIALKPTCLLLKKKITFEVRNCHDITDEMEEEDENFLTYIITIEAKVSYNKNPKEVLVESLHKLKENLTKYTYLNEELKTHNKRKDIAQTYLAISKKSHFKKTITEKFSTGKDKCVYSSTTEIRKSGSQFCKNIPVKITTYQLFDILFTPFDLEFGRIGLSTYGEKDLTIKNNSKYDITIKLLKDDCVLYTENKLINLSLKLKSKAEIKVAIFCLGIFEGNYAGTFEYVIDNKYYRKHPYHLQVGNPTLMVLDKCLKFGMVTSEYFVTSVPVKIINNFNVDTVFRWDELHLDAPFEIIPMNGIIPKQSCRICDILYVSKPTKSKTHEVDLMTGSKLAKTIPLELNVVTRKLSIKFLQTAVTFKDIALNIETMERVKLENSSREIAFFYIVEPLIPGFRIQPMSGTIRPKMVITFEIIVKISCILEFAFDVYVKINNKENVILPVNGLLGPPDSNSLSTDIRNYIGEYERSYDNNPKVKLKTVSKDIAYCRITGVITVPWIKFSEEHFEIDLKTSASSNINFSMKNVSKYSIYVTILTSKLGPNFSLDLQTEENHSIINESNIKFELDQQKEALFTLKFHPKGHGKFVTTALLYLDKHMTIPYHNLTFIGKRQTPTLTPSTYRIVFPPCYVNDEISRTITLIFEDNSDDESFSCMSKEEPNLVVEFLNFENIEKETKIQTIVTVQIKVCCKTTYARKLVLSFNHTCGSGCDIEVSFCFTYCQLTLHTLSIVKPQDNPYPYFPLNSQTKLYDYLDASSKFLEKWMFQQGFRRDLYPIIPDTFHAISAAISSSSAATKSKGINVSYLNFVKRIAGPLMKHIRKIV</sequence>
<dbReference type="OrthoDB" id="10060824at2759"/>
<accession>A0A9N9WBL2</accession>
<dbReference type="AlphaFoldDB" id="A0A9N9WBL2"/>
<comment type="subcellular location">
    <subcellularLocation>
        <location evidence="1">Cell projection</location>
        <location evidence="1">Cilium</location>
    </subcellularLocation>
    <subcellularLocation>
        <location evidence="2">Cytoplasm</location>
    </subcellularLocation>
</comment>
<evidence type="ECO:0000256" key="2">
    <source>
        <dbReference type="ARBA" id="ARBA00004496"/>
    </source>
</evidence>
<evidence type="ECO:0000256" key="5">
    <source>
        <dbReference type="ARBA" id="ARBA00023273"/>
    </source>
</evidence>
<evidence type="ECO:0000256" key="1">
    <source>
        <dbReference type="ARBA" id="ARBA00004138"/>
    </source>
</evidence>
<evidence type="ECO:0000313" key="8">
    <source>
        <dbReference type="Proteomes" id="UP001153714"/>
    </source>
</evidence>
<gene>
    <name evidence="7" type="ORF">DIATSA_LOCUS2474</name>
</gene>
<keyword evidence="4" id="KW-0969">Cilium</keyword>
<dbReference type="GO" id="GO:0005737">
    <property type="term" value="C:cytoplasm"/>
    <property type="evidence" value="ECO:0007669"/>
    <property type="project" value="UniProtKB-SubCell"/>
</dbReference>
<dbReference type="Proteomes" id="UP001153714">
    <property type="component" value="Chromosome 12"/>
</dbReference>
<dbReference type="Gene3D" id="2.60.40.10">
    <property type="entry name" value="Immunoglobulins"/>
    <property type="match status" value="2"/>
</dbReference>
<protein>
    <recommendedName>
        <fullName evidence="6">HYDIN/VesB/CFA65-like Ig-like domain-containing protein</fullName>
    </recommendedName>
</protein>
<proteinExistence type="predicted"/>
<reference evidence="7" key="1">
    <citation type="submission" date="2021-12" db="EMBL/GenBank/DDBJ databases">
        <authorList>
            <person name="King R."/>
        </authorList>
    </citation>
    <scope>NUCLEOTIDE SEQUENCE</scope>
</reference>
<feature type="domain" description="HYDIN/VesB/CFA65-like Ig-like" evidence="6">
    <location>
        <begin position="121"/>
        <end position="190"/>
    </location>
</feature>
<evidence type="ECO:0000259" key="6">
    <source>
        <dbReference type="Pfam" id="PF22544"/>
    </source>
</evidence>
<reference evidence="7" key="2">
    <citation type="submission" date="2022-10" db="EMBL/GenBank/DDBJ databases">
        <authorList>
            <consortium name="ENA_rothamsted_submissions"/>
            <consortium name="culmorum"/>
            <person name="King R."/>
        </authorList>
    </citation>
    <scope>NUCLEOTIDE SEQUENCE</scope>
</reference>
<evidence type="ECO:0000313" key="7">
    <source>
        <dbReference type="EMBL" id="CAG9784373.1"/>
    </source>
</evidence>
<evidence type="ECO:0000256" key="4">
    <source>
        <dbReference type="ARBA" id="ARBA00023069"/>
    </source>
</evidence>
<dbReference type="PANTHER" id="PTHR45912">
    <property type="entry name" value="CILIA- AND FLAGELLA-ASSOCIATED PROTEIN 47"/>
    <property type="match status" value="1"/>
</dbReference>
<keyword evidence="5" id="KW-0966">Cell projection</keyword>
<keyword evidence="8" id="KW-1185">Reference proteome</keyword>
<evidence type="ECO:0000256" key="3">
    <source>
        <dbReference type="ARBA" id="ARBA00022490"/>
    </source>
</evidence>
<dbReference type="EMBL" id="OU893343">
    <property type="protein sequence ID" value="CAG9784373.1"/>
    <property type="molecule type" value="Genomic_DNA"/>
</dbReference>
<dbReference type="InterPro" id="IPR053879">
    <property type="entry name" value="HYDIN_VesB_CFA65-like_Ig"/>
</dbReference>
<dbReference type="InterPro" id="IPR013783">
    <property type="entry name" value="Ig-like_fold"/>
</dbReference>